<reference evidence="8 9" key="1">
    <citation type="journal article" date="2017" name="Nat. Ecol. Evol.">
        <title>Scallop genome provides insights into evolution of bilaterian karyotype and development.</title>
        <authorList>
            <person name="Wang S."/>
            <person name="Zhang J."/>
            <person name="Jiao W."/>
            <person name="Li J."/>
            <person name="Xun X."/>
            <person name="Sun Y."/>
            <person name="Guo X."/>
            <person name="Huan P."/>
            <person name="Dong B."/>
            <person name="Zhang L."/>
            <person name="Hu X."/>
            <person name="Sun X."/>
            <person name="Wang J."/>
            <person name="Zhao C."/>
            <person name="Wang Y."/>
            <person name="Wang D."/>
            <person name="Huang X."/>
            <person name="Wang R."/>
            <person name="Lv J."/>
            <person name="Li Y."/>
            <person name="Zhang Z."/>
            <person name="Liu B."/>
            <person name="Lu W."/>
            <person name="Hui Y."/>
            <person name="Liang J."/>
            <person name="Zhou Z."/>
            <person name="Hou R."/>
            <person name="Li X."/>
            <person name="Liu Y."/>
            <person name="Li H."/>
            <person name="Ning X."/>
            <person name="Lin Y."/>
            <person name="Zhao L."/>
            <person name="Xing Q."/>
            <person name="Dou J."/>
            <person name="Li Y."/>
            <person name="Mao J."/>
            <person name="Guo H."/>
            <person name="Dou H."/>
            <person name="Li T."/>
            <person name="Mu C."/>
            <person name="Jiang W."/>
            <person name="Fu Q."/>
            <person name="Fu X."/>
            <person name="Miao Y."/>
            <person name="Liu J."/>
            <person name="Yu Q."/>
            <person name="Li R."/>
            <person name="Liao H."/>
            <person name="Li X."/>
            <person name="Kong Y."/>
            <person name="Jiang Z."/>
            <person name="Chourrout D."/>
            <person name="Li R."/>
            <person name="Bao Z."/>
        </authorList>
    </citation>
    <scope>NUCLEOTIDE SEQUENCE [LARGE SCALE GENOMIC DNA]</scope>
    <source>
        <strain evidence="8 9">PY_sf001</strain>
    </source>
</reference>
<dbReference type="InterPro" id="IPR005442">
    <property type="entry name" value="GST_omega"/>
</dbReference>
<evidence type="ECO:0000256" key="2">
    <source>
        <dbReference type="ARBA" id="ARBA00022679"/>
    </source>
</evidence>
<accession>A0A210R1T6</accession>
<dbReference type="GO" id="GO:0006749">
    <property type="term" value="P:glutathione metabolic process"/>
    <property type="evidence" value="ECO:0007669"/>
    <property type="project" value="UniProtKB-UniRule"/>
</dbReference>
<proteinExistence type="inferred from homology"/>
<dbReference type="InterPro" id="IPR050983">
    <property type="entry name" value="GST_Omega/HSP26"/>
</dbReference>
<organism evidence="8 9">
    <name type="scientific">Mizuhopecten yessoensis</name>
    <name type="common">Japanese scallop</name>
    <name type="synonym">Patinopecten yessoensis</name>
    <dbReference type="NCBI Taxonomy" id="6573"/>
    <lineage>
        <taxon>Eukaryota</taxon>
        <taxon>Metazoa</taxon>
        <taxon>Spiralia</taxon>
        <taxon>Lophotrochozoa</taxon>
        <taxon>Mollusca</taxon>
        <taxon>Bivalvia</taxon>
        <taxon>Autobranchia</taxon>
        <taxon>Pteriomorphia</taxon>
        <taxon>Pectinida</taxon>
        <taxon>Pectinoidea</taxon>
        <taxon>Pectinidae</taxon>
        <taxon>Mizuhopecten</taxon>
    </lineage>
</organism>
<comment type="catalytic activity">
    <reaction evidence="5">
        <text>methylarsonate + 2 glutathione + H(+) = methylarsonous acid + glutathione disulfide + H2O</text>
        <dbReference type="Rhea" id="RHEA:15969"/>
        <dbReference type="ChEBI" id="CHEBI:15377"/>
        <dbReference type="ChEBI" id="CHEBI:15378"/>
        <dbReference type="ChEBI" id="CHEBI:17826"/>
        <dbReference type="ChEBI" id="CHEBI:33409"/>
        <dbReference type="ChEBI" id="CHEBI:57925"/>
        <dbReference type="ChEBI" id="CHEBI:58297"/>
        <dbReference type="EC" id="1.20.4.2"/>
    </reaction>
</comment>
<dbReference type="Gene3D" id="3.40.30.10">
    <property type="entry name" value="Glutaredoxin"/>
    <property type="match status" value="1"/>
</dbReference>
<evidence type="ECO:0000256" key="5">
    <source>
        <dbReference type="RuleBase" id="RU368071"/>
    </source>
</evidence>
<evidence type="ECO:0000256" key="4">
    <source>
        <dbReference type="ARBA" id="ARBA00047960"/>
    </source>
</evidence>
<dbReference type="GO" id="GO:0005737">
    <property type="term" value="C:cytoplasm"/>
    <property type="evidence" value="ECO:0007669"/>
    <property type="project" value="InterPro"/>
</dbReference>
<dbReference type="InterPro" id="IPR036249">
    <property type="entry name" value="Thioredoxin-like_sf"/>
</dbReference>
<evidence type="ECO:0000259" key="7">
    <source>
        <dbReference type="PROSITE" id="PS50405"/>
    </source>
</evidence>
<sequence>MSKVKLYCAWFCPFAQRAWIAFLEKGLPFEYVENNPYEKTPELIAVNPNGLVPVIVLEGGRSVFESSVCIEYVDELDQEGKQILPRDPYERAQVRMWSEFINKKIIPPFYQMLAAQEKEKQEKIKLALLEHLATFSATIDDSGPFFSGKSFGMVDMMLCPFSLRFGPVLKHFRDFEVPNTDRYRKFHKWMDACHTHPSVVPTIADDRKITAVYRYYAENMPMSDTADAVKRISGL</sequence>
<comment type="caution">
    <text evidence="8">The sequence shown here is derived from an EMBL/GenBank/DDBJ whole genome shotgun (WGS) entry which is preliminary data.</text>
</comment>
<comment type="catalytic activity">
    <reaction evidence="5">
        <text>L-dehydroascorbate + 2 glutathione = glutathione disulfide + L-ascorbate</text>
        <dbReference type="Rhea" id="RHEA:24424"/>
        <dbReference type="ChEBI" id="CHEBI:38290"/>
        <dbReference type="ChEBI" id="CHEBI:57925"/>
        <dbReference type="ChEBI" id="CHEBI:58297"/>
        <dbReference type="ChEBI" id="CHEBI:58539"/>
        <dbReference type="EC" id="1.8.5.1"/>
    </reaction>
</comment>
<dbReference type="PROSITE" id="PS50404">
    <property type="entry name" value="GST_NTER"/>
    <property type="match status" value="1"/>
</dbReference>
<keyword evidence="2 5" id="KW-0808">Transferase</keyword>
<dbReference type="Pfam" id="PF13409">
    <property type="entry name" value="GST_N_2"/>
    <property type="match status" value="1"/>
</dbReference>
<evidence type="ECO:0000259" key="6">
    <source>
        <dbReference type="PROSITE" id="PS50404"/>
    </source>
</evidence>
<comment type="similarity">
    <text evidence="1 5">Belongs to the GST superfamily. Omega family.</text>
</comment>
<dbReference type="InterPro" id="IPR040079">
    <property type="entry name" value="Glutathione_S-Trfase"/>
</dbReference>
<dbReference type="InterPro" id="IPR036282">
    <property type="entry name" value="Glutathione-S-Trfase_C_sf"/>
</dbReference>
<feature type="domain" description="GST C-terminal" evidence="7">
    <location>
        <begin position="87"/>
        <end position="212"/>
    </location>
</feature>
<evidence type="ECO:0000313" key="8">
    <source>
        <dbReference type="EMBL" id="OWF54937.1"/>
    </source>
</evidence>
<name>A0A210R1T6_MIZYE</name>
<dbReference type="GO" id="GO:0045174">
    <property type="term" value="F:glutathione dehydrogenase (ascorbate) activity"/>
    <property type="evidence" value="ECO:0007669"/>
    <property type="project" value="UniProtKB-UniRule"/>
</dbReference>
<dbReference type="InterPro" id="IPR004045">
    <property type="entry name" value="Glutathione_S-Trfase_N"/>
</dbReference>
<keyword evidence="3 5" id="KW-0560">Oxidoreductase</keyword>
<dbReference type="SFLD" id="SFLDS00019">
    <property type="entry name" value="Glutathione_Transferase_(cytos"/>
    <property type="match status" value="1"/>
</dbReference>
<keyword evidence="9" id="KW-1185">Reference proteome</keyword>
<dbReference type="SFLD" id="SFLDG00358">
    <property type="entry name" value="Main_(cytGST)"/>
    <property type="match status" value="1"/>
</dbReference>
<evidence type="ECO:0000313" key="9">
    <source>
        <dbReference type="Proteomes" id="UP000242188"/>
    </source>
</evidence>
<dbReference type="PRINTS" id="PR01625">
    <property type="entry name" value="GSTRNSFRASEO"/>
</dbReference>
<dbReference type="PROSITE" id="PS50405">
    <property type="entry name" value="GST_CTER"/>
    <property type="match status" value="1"/>
</dbReference>
<evidence type="ECO:0000256" key="1">
    <source>
        <dbReference type="ARBA" id="ARBA00011067"/>
    </source>
</evidence>
<dbReference type="InterPro" id="IPR045074">
    <property type="entry name" value="GST_C_Tau"/>
</dbReference>
<dbReference type="PANTHER" id="PTHR43968:SF6">
    <property type="entry name" value="GLUTATHIONE S-TRANSFERASE OMEGA"/>
    <property type="match status" value="1"/>
</dbReference>
<dbReference type="OrthoDB" id="4951845at2759"/>
<dbReference type="STRING" id="6573.A0A210R1T6"/>
<gene>
    <name evidence="8" type="ORF">KP79_PYT17915</name>
</gene>
<dbReference type="EMBL" id="NEDP02000798">
    <property type="protein sequence ID" value="OWF54937.1"/>
    <property type="molecule type" value="Genomic_DNA"/>
</dbReference>
<dbReference type="InterPro" id="IPR010987">
    <property type="entry name" value="Glutathione-S-Trfase_C-like"/>
</dbReference>
<dbReference type="CDD" id="cd00570">
    <property type="entry name" value="GST_N_family"/>
    <property type="match status" value="1"/>
</dbReference>
<dbReference type="EC" id="1.20.4.2" evidence="5"/>
<comment type="catalytic activity">
    <reaction evidence="4 5">
        <text>RX + glutathione = an S-substituted glutathione + a halide anion + H(+)</text>
        <dbReference type="Rhea" id="RHEA:16437"/>
        <dbReference type="ChEBI" id="CHEBI:15378"/>
        <dbReference type="ChEBI" id="CHEBI:16042"/>
        <dbReference type="ChEBI" id="CHEBI:17792"/>
        <dbReference type="ChEBI" id="CHEBI:57925"/>
        <dbReference type="ChEBI" id="CHEBI:90779"/>
        <dbReference type="EC" id="2.5.1.18"/>
    </reaction>
</comment>
<dbReference type="SFLD" id="SFLDG01152">
    <property type="entry name" value="Main.3:_Omega-_and_Tau-like"/>
    <property type="match status" value="1"/>
</dbReference>
<dbReference type="GO" id="GO:0050610">
    <property type="term" value="F:methylarsonate reductase activity"/>
    <property type="evidence" value="ECO:0007669"/>
    <property type="project" value="UniProtKB-UniRule"/>
</dbReference>
<dbReference type="InterPro" id="IPR045073">
    <property type="entry name" value="Omega/Tau-like"/>
</dbReference>
<dbReference type="GO" id="GO:0004364">
    <property type="term" value="F:glutathione transferase activity"/>
    <property type="evidence" value="ECO:0007669"/>
    <property type="project" value="UniProtKB-UniRule"/>
</dbReference>
<dbReference type="PANTHER" id="PTHR43968">
    <property type="match status" value="1"/>
</dbReference>
<dbReference type="FunFam" id="1.20.1050.10:FF:000009">
    <property type="entry name" value="Glutathione S-transferase omega-1"/>
    <property type="match status" value="1"/>
</dbReference>
<dbReference type="AlphaFoldDB" id="A0A210R1T6"/>
<protein>
    <recommendedName>
        <fullName evidence="5">Glutathione S-transferase omega</fullName>
        <shortName evidence="5">GSTO</shortName>
        <ecNumber evidence="5">1.20.4.2</ecNumber>
        <ecNumber evidence="5">1.8.5.1</ecNumber>
        <ecNumber evidence="5">2.5.1.18</ecNumber>
    </recommendedName>
    <alternativeName>
        <fullName evidence="5">Glutathione-dependent dehydroascorbate reductase</fullName>
    </alternativeName>
    <alternativeName>
        <fullName evidence="5">Monomethylarsonic acid reductase</fullName>
    </alternativeName>
</protein>
<dbReference type="SUPFAM" id="SSF52833">
    <property type="entry name" value="Thioredoxin-like"/>
    <property type="match status" value="1"/>
</dbReference>
<evidence type="ECO:0000256" key="3">
    <source>
        <dbReference type="ARBA" id="ARBA00023002"/>
    </source>
</evidence>
<dbReference type="SUPFAM" id="SSF47616">
    <property type="entry name" value="GST C-terminal domain-like"/>
    <property type="match status" value="1"/>
</dbReference>
<comment type="function">
    <text evidence="5">Exhibits glutathione-dependent thiol transferase activity. Has high dehydroascorbate reductase activity and may contribute to the recycling of ascorbic acid. Participates in the biotransformation of inorganic arsenic and reduces monomethylarsonic acid (MMA).</text>
</comment>
<dbReference type="Proteomes" id="UP000242188">
    <property type="component" value="Unassembled WGS sequence"/>
</dbReference>
<dbReference type="EC" id="1.8.5.1" evidence="5"/>
<dbReference type="Gene3D" id="1.20.1050.10">
    <property type="match status" value="1"/>
</dbReference>
<feature type="domain" description="GST N-terminal" evidence="6">
    <location>
        <begin position="2"/>
        <end position="81"/>
    </location>
</feature>
<dbReference type="CDD" id="cd03185">
    <property type="entry name" value="GST_C_Tau"/>
    <property type="match status" value="1"/>
</dbReference>
<dbReference type="EC" id="2.5.1.18" evidence="5"/>